<dbReference type="PANTHER" id="PTHR11061:SF30">
    <property type="entry name" value="TRNA (URACIL(54)-C(5))-METHYLTRANSFERASE"/>
    <property type="match status" value="1"/>
</dbReference>
<dbReference type="Gene3D" id="3.40.50.150">
    <property type="entry name" value="Vaccinia Virus protein VP39"/>
    <property type="match status" value="1"/>
</dbReference>
<keyword evidence="8" id="KW-1185">Reference proteome</keyword>
<feature type="region of interest" description="Disordered" evidence="6">
    <location>
        <begin position="225"/>
        <end position="244"/>
    </location>
</feature>
<feature type="binding site" evidence="4">
    <location>
        <position position="310"/>
    </location>
    <ligand>
        <name>S-adenosyl-L-methionine</name>
        <dbReference type="ChEBI" id="CHEBI:59789"/>
    </ligand>
</feature>
<comment type="caution">
    <text evidence="4">Lacks conserved residue(s) required for the propagation of feature annotation.</text>
</comment>
<dbReference type="AlphaFoldDB" id="A0A2Z3YNS4"/>
<organism evidence="7 8">
    <name type="scientific">Corynebacterium provencense</name>
    <dbReference type="NCBI Taxonomy" id="1737425"/>
    <lineage>
        <taxon>Bacteria</taxon>
        <taxon>Bacillati</taxon>
        <taxon>Actinomycetota</taxon>
        <taxon>Actinomycetes</taxon>
        <taxon>Mycobacteriales</taxon>
        <taxon>Corynebacteriaceae</taxon>
        <taxon>Corynebacterium</taxon>
    </lineage>
</organism>
<feature type="binding site" evidence="4">
    <location>
        <position position="276"/>
    </location>
    <ligand>
        <name>S-adenosyl-L-methionine</name>
        <dbReference type="ChEBI" id="CHEBI:59789"/>
    </ligand>
</feature>
<evidence type="ECO:0000256" key="4">
    <source>
        <dbReference type="PROSITE-ProRule" id="PRU01024"/>
    </source>
</evidence>
<name>A0A2Z3YNS4_9CORY</name>
<feature type="active site" description="Nucleophile" evidence="4">
    <location>
        <position position="409"/>
    </location>
</feature>
<dbReference type="InterPro" id="IPR030390">
    <property type="entry name" value="MeTrfase_TrmA_AS"/>
</dbReference>
<reference evidence="8" key="1">
    <citation type="submission" date="2017-11" db="EMBL/GenBank/DDBJ databases">
        <title>Otitis media/interna in a cat caused by the recently described species Corynebacterium provencense.</title>
        <authorList>
            <person name="Kittl S."/>
            <person name="Brodard I."/>
            <person name="Rychener L."/>
            <person name="Jores J."/>
            <person name="Roosje P."/>
            <person name="Gobeli Brawand S."/>
        </authorList>
    </citation>
    <scope>NUCLEOTIDE SEQUENCE [LARGE SCALE GENOMIC DNA]</scope>
    <source>
        <strain evidence="8">17KM38</strain>
    </source>
</reference>
<dbReference type="PROSITE" id="PS51687">
    <property type="entry name" value="SAM_MT_RNA_M5U"/>
    <property type="match status" value="1"/>
</dbReference>
<evidence type="ECO:0000256" key="1">
    <source>
        <dbReference type="ARBA" id="ARBA00022603"/>
    </source>
</evidence>
<sequence length="458" mass="47578">MTDISPAEPDSTPATVTVDLAGPAHGGSVLGRLGEDAGDRAGQVVFVRGALPGETGARVLLDPGTGKKRYLTGRVEGPDAVAGPSPHRTAPACPAAAAGAGCCDLDYVDQEGSAAWKHDVVVDQFTRIGHVDLTAVPVTTRSLRPFTGYRTRVRLGVDSEGRAGLRISGSHSTVPVERAVCAQWAPGLADGLAEELGGLTLTPGAEVCVAVGDDGRRSAVELTKPAAKRRTTRGRRDRRPSAPHRRIVRRVLTGPGTVTHTVNAVTWTVPVEAFWQAHLQAPAFYSDWITATLSAAAPDVPEQATAWDLYGGAGVFAAALTEALPGAQVACVDVASSATTAGRDALEGRPVSFIAGDVAASFGKLDTLTGTEPRNPFAVVLDPPRTGAGRKILTEVTTRAPEHILHIGCDPATAARDAADLCAAGYRPESVVVADAFGLTHHVEVLVHYVRDVAPGDR</sequence>
<comment type="similarity">
    <text evidence="4">Belongs to the class I-like SAM-binding methyltransferase superfamily. RNA M5U methyltransferase family.</text>
</comment>
<dbReference type="EMBL" id="CP024988">
    <property type="protein sequence ID" value="AWT26078.1"/>
    <property type="molecule type" value="Genomic_DNA"/>
</dbReference>
<dbReference type="InterPro" id="IPR010280">
    <property type="entry name" value="U5_MeTrfase_fam"/>
</dbReference>
<feature type="active site" evidence="5">
    <location>
        <position position="409"/>
    </location>
</feature>
<dbReference type="InterPro" id="IPR029063">
    <property type="entry name" value="SAM-dependent_MTases_sf"/>
</dbReference>
<dbReference type="EC" id="2.1.1.189" evidence="7"/>
<evidence type="ECO:0000256" key="5">
    <source>
        <dbReference type="PROSITE-ProRule" id="PRU10015"/>
    </source>
</evidence>
<dbReference type="PANTHER" id="PTHR11061">
    <property type="entry name" value="RNA M5U METHYLTRANSFERASE"/>
    <property type="match status" value="1"/>
</dbReference>
<feature type="binding site" evidence="4">
    <location>
        <position position="382"/>
    </location>
    <ligand>
        <name>S-adenosyl-L-methionine</name>
        <dbReference type="ChEBI" id="CHEBI:59789"/>
    </ligand>
</feature>
<dbReference type="KEGG" id="cpre:Csp1_12780"/>
<evidence type="ECO:0000256" key="3">
    <source>
        <dbReference type="ARBA" id="ARBA00022691"/>
    </source>
</evidence>
<dbReference type="GO" id="GO:0070041">
    <property type="term" value="F:rRNA (uridine-C5-)-methyltransferase activity"/>
    <property type="evidence" value="ECO:0007669"/>
    <property type="project" value="TreeGrafter"/>
</dbReference>
<feature type="compositionally biased region" description="Basic residues" evidence="6">
    <location>
        <begin position="226"/>
        <end position="244"/>
    </location>
</feature>
<keyword evidence="3 4" id="KW-0949">S-adenosyl-L-methionine</keyword>
<evidence type="ECO:0000313" key="7">
    <source>
        <dbReference type="EMBL" id="AWT26078.1"/>
    </source>
</evidence>
<dbReference type="STRING" id="1737425.GCA_900049755_02871"/>
<proteinExistence type="inferred from homology"/>
<dbReference type="GO" id="GO:0070475">
    <property type="term" value="P:rRNA base methylation"/>
    <property type="evidence" value="ECO:0007669"/>
    <property type="project" value="TreeGrafter"/>
</dbReference>
<dbReference type="SUPFAM" id="SSF53335">
    <property type="entry name" value="S-adenosyl-L-methionine-dependent methyltransferases"/>
    <property type="match status" value="1"/>
</dbReference>
<evidence type="ECO:0000313" key="8">
    <source>
        <dbReference type="Proteomes" id="UP000247696"/>
    </source>
</evidence>
<dbReference type="PROSITE" id="PS01230">
    <property type="entry name" value="TRMA_1"/>
    <property type="match status" value="1"/>
</dbReference>
<dbReference type="Gene3D" id="2.40.50.140">
    <property type="entry name" value="Nucleic acid-binding proteins"/>
    <property type="match status" value="1"/>
</dbReference>
<evidence type="ECO:0000256" key="2">
    <source>
        <dbReference type="ARBA" id="ARBA00022679"/>
    </source>
</evidence>
<accession>A0A2Z3YNS4</accession>
<dbReference type="Gene3D" id="2.40.50.1070">
    <property type="match status" value="1"/>
</dbReference>
<dbReference type="RefSeq" id="WP_227871232.1">
    <property type="nucleotide sequence ID" value="NZ_CP024988.1"/>
</dbReference>
<dbReference type="Proteomes" id="UP000247696">
    <property type="component" value="Chromosome"/>
</dbReference>
<evidence type="ECO:0000256" key="6">
    <source>
        <dbReference type="SAM" id="MobiDB-lite"/>
    </source>
</evidence>
<protein>
    <submittedName>
        <fullName evidence="7">23S rRNA (Uracil-C(5))-methyltransferase RlmCD</fullName>
        <ecNumber evidence="7">2.1.1.189</ecNumber>
    </submittedName>
</protein>
<dbReference type="InterPro" id="IPR012340">
    <property type="entry name" value="NA-bd_OB-fold"/>
</dbReference>
<gene>
    <name evidence="7" type="primary">rlmCD</name>
    <name evidence="7" type="ORF">Csp1_12780</name>
</gene>
<keyword evidence="1 4" id="KW-0489">Methyltransferase</keyword>
<keyword evidence="2 4" id="KW-0808">Transferase</keyword>